<sequence length="305" mass="34336">MTMTMTNTMKSSAFSYNYAIICRVPRSFADRGVTSNPIDYQRARDEQAQLVDVLRKCSLNIIELEDDEDYKDCCCVEDCAVIIGGTALITRPGLKVRQGETKEIRRVLKNDLKLRIQEINDGSATLDGGDVLFTGKEIFVGIGKNTNEQGAQAVAEAFPEYVVVPLNMEKTKALHLKSLCSMAGRQVIAISSSQCGMEIYKQIKMQAQFSYELLKLDSDAAANMIYVNGHLIHRTRDEIPDVCWSVLDEKILNPRHHTSITELEKARVTLSSLVLLIHKEKRARKLVSNLQDQDMDRYATIKTLK</sequence>
<protein>
    <recommendedName>
        <fullName evidence="5">Dimethylargininase</fullName>
    </recommendedName>
</protein>
<dbReference type="PANTHER" id="PTHR12737:SF9">
    <property type="entry name" value="DIMETHYLARGININASE"/>
    <property type="match status" value="1"/>
</dbReference>
<keyword evidence="4" id="KW-1185">Reference proteome</keyword>
<dbReference type="Gene3D" id="3.75.10.10">
    <property type="entry name" value="L-arginine/glycine Amidinotransferase, Chain A"/>
    <property type="match status" value="1"/>
</dbReference>
<name>A0A9D4FMM1_DREPO</name>
<gene>
    <name evidence="3" type="ORF">DPMN_154017</name>
</gene>
<dbReference type="AlphaFoldDB" id="A0A9D4FMM1"/>
<dbReference type="GO" id="GO:0006525">
    <property type="term" value="P:arginine metabolic process"/>
    <property type="evidence" value="ECO:0007669"/>
    <property type="project" value="TreeGrafter"/>
</dbReference>
<dbReference type="EMBL" id="JAIWYP010000007">
    <property type="protein sequence ID" value="KAH3800384.1"/>
    <property type="molecule type" value="Genomic_DNA"/>
</dbReference>
<dbReference type="OrthoDB" id="10016839at2759"/>
<proteinExistence type="inferred from homology"/>
<reference evidence="3" key="2">
    <citation type="submission" date="2020-11" db="EMBL/GenBank/DDBJ databases">
        <authorList>
            <person name="McCartney M.A."/>
            <person name="Auch B."/>
            <person name="Kono T."/>
            <person name="Mallez S."/>
            <person name="Becker A."/>
            <person name="Gohl D.M."/>
            <person name="Silverstein K.A.T."/>
            <person name="Koren S."/>
            <person name="Bechman K.B."/>
            <person name="Herman A."/>
            <person name="Abrahante J.E."/>
            <person name="Garbe J."/>
        </authorList>
    </citation>
    <scope>NUCLEOTIDE SEQUENCE</scope>
    <source>
        <strain evidence="3">Duluth1</strain>
        <tissue evidence="3">Whole animal</tissue>
    </source>
</reference>
<reference evidence="3" key="1">
    <citation type="journal article" date="2019" name="bioRxiv">
        <title>The Genome of the Zebra Mussel, Dreissena polymorpha: A Resource for Invasive Species Research.</title>
        <authorList>
            <person name="McCartney M.A."/>
            <person name="Auch B."/>
            <person name="Kono T."/>
            <person name="Mallez S."/>
            <person name="Zhang Y."/>
            <person name="Obille A."/>
            <person name="Becker A."/>
            <person name="Abrahante J.E."/>
            <person name="Garbe J."/>
            <person name="Badalamenti J.P."/>
            <person name="Herman A."/>
            <person name="Mangelson H."/>
            <person name="Liachko I."/>
            <person name="Sullivan S."/>
            <person name="Sone E.D."/>
            <person name="Koren S."/>
            <person name="Silverstein K.A.T."/>
            <person name="Beckman K.B."/>
            <person name="Gohl D.M."/>
        </authorList>
    </citation>
    <scope>NUCLEOTIDE SEQUENCE</scope>
    <source>
        <strain evidence="3">Duluth1</strain>
        <tissue evidence="3">Whole animal</tissue>
    </source>
</reference>
<evidence type="ECO:0000256" key="1">
    <source>
        <dbReference type="ARBA" id="ARBA00008532"/>
    </source>
</evidence>
<dbReference type="GO" id="GO:0045429">
    <property type="term" value="P:positive regulation of nitric oxide biosynthetic process"/>
    <property type="evidence" value="ECO:0007669"/>
    <property type="project" value="TreeGrafter"/>
</dbReference>
<organism evidence="3 4">
    <name type="scientific">Dreissena polymorpha</name>
    <name type="common">Zebra mussel</name>
    <name type="synonym">Mytilus polymorpha</name>
    <dbReference type="NCBI Taxonomy" id="45954"/>
    <lineage>
        <taxon>Eukaryota</taxon>
        <taxon>Metazoa</taxon>
        <taxon>Spiralia</taxon>
        <taxon>Lophotrochozoa</taxon>
        <taxon>Mollusca</taxon>
        <taxon>Bivalvia</taxon>
        <taxon>Autobranchia</taxon>
        <taxon>Heteroconchia</taxon>
        <taxon>Euheterodonta</taxon>
        <taxon>Imparidentia</taxon>
        <taxon>Neoheterodontei</taxon>
        <taxon>Myida</taxon>
        <taxon>Dreissenoidea</taxon>
        <taxon>Dreissenidae</taxon>
        <taxon>Dreissena</taxon>
    </lineage>
</organism>
<dbReference type="PANTHER" id="PTHR12737">
    <property type="entry name" value="DIMETHYLARGININE DIMETHYLAMINOHYDROLASE"/>
    <property type="match status" value="1"/>
</dbReference>
<dbReference type="GO" id="GO:0016597">
    <property type="term" value="F:amino acid binding"/>
    <property type="evidence" value="ECO:0007669"/>
    <property type="project" value="TreeGrafter"/>
</dbReference>
<dbReference type="InterPro" id="IPR033199">
    <property type="entry name" value="DDAH-like"/>
</dbReference>
<dbReference type="GO" id="GO:0016403">
    <property type="term" value="F:dimethylargininase activity"/>
    <property type="evidence" value="ECO:0007669"/>
    <property type="project" value="TreeGrafter"/>
</dbReference>
<evidence type="ECO:0000313" key="3">
    <source>
        <dbReference type="EMBL" id="KAH3800384.1"/>
    </source>
</evidence>
<keyword evidence="2" id="KW-0378">Hydrolase</keyword>
<comment type="similarity">
    <text evidence="1">Belongs to the DDAH family.</text>
</comment>
<evidence type="ECO:0000313" key="4">
    <source>
        <dbReference type="Proteomes" id="UP000828390"/>
    </source>
</evidence>
<comment type="caution">
    <text evidence="3">The sequence shown here is derived from an EMBL/GenBank/DDBJ whole genome shotgun (WGS) entry which is preliminary data.</text>
</comment>
<dbReference type="GO" id="GO:0000052">
    <property type="term" value="P:citrulline metabolic process"/>
    <property type="evidence" value="ECO:0007669"/>
    <property type="project" value="TreeGrafter"/>
</dbReference>
<dbReference type="Proteomes" id="UP000828390">
    <property type="component" value="Unassembled WGS sequence"/>
</dbReference>
<dbReference type="FunFam" id="3.75.10.10:FF:000004">
    <property type="entry name" value="N(G),N(G)-dimethylarginine dimethylaminohydrolase 1"/>
    <property type="match status" value="1"/>
</dbReference>
<dbReference type="Pfam" id="PF19420">
    <property type="entry name" value="DDAH_eukar"/>
    <property type="match status" value="1"/>
</dbReference>
<evidence type="ECO:0008006" key="5">
    <source>
        <dbReference type="Google" id="ProtNLM"/>
    </source>
</evidence>
<evidence type="ECO:0000256" key="2">
    <source>
        <dbReference type="ARBA" id="ARBA00022801"/>
    </source>
</evidence>
<dbReference type="SUPFAM" id="SSF55909">
    <property type="entry name" value="Pentein"/>
    <property type="match status" value="1"/>
</dbReference>
<accession>A0A9D4FMM1</accession>